<feature type="transmembrane region" description="Helical" evidence="2">
    <location>
        <begin position="158"/>
        <end position="177"/>
    </location>
</feature>
<dbReference type="EMBL" id="ANHZ02000023">
    <property type="protein sequence ID" value="EME35707.1"/>
    <property type="molecule type" value="Genomic_DNA"/>
</dbReference>
<dbReference type="AlphaFoldDB" id="M2WB48"/>
<evidence type="ECO:0000256" key="2">
    <source>
        <dbReference type="SAM" id="Phobius"/>
    </source>
</evidence>
<evidence type="ECO:0000313" key="4">
    <source>
        <dbReference type="Proteomes" id="UP000009877"/>
    </source>
</evidence>
<feature type="transmembrane region" description="Helical" evidence="2">
    <location>
        <begin position="62"/>
        <end position="84"/>
    </location>
</feature>
<dbReference type="RefSeq" id="WP_006215566.1">
    <property type="nucleotide sequence ID" value="NZ_ANHZ02000023.1"/>
</dbReference>
<accession>M2WB48</accession>
<keyword evidence="2" id="KW-1133">Transmembrane helix</keyword>
<proteinExistence type="predicted"/>
<feature type="transmembrane region" description="Helical" evidence="2">
    <location>
        <begin position="197"/>
        <end position="220"/>
    </location>
</feature>
<protein>
    <submittedName>
        <fullName evidence="3">Uncharacterized protein</fullName>
    </submittedName>
</protein>
<evidence type="ECO:0000313" key="3">
    <source>
        <dbReference type="EMBL" id="EME35707.1"/>
    </source>
</evidence>
<keyword evidence="2" id="KW-0812">Transmembrane</keyword>
<gene>
    <name evidence="3" type="ORF">C884_01340</name>
</gene>
<feature type="transmembrane region" description="Helical" evidence="2">
    <location>
        <begin position="134"/>
        <end position="151"/>
    </location>
</feature>
<feature type="compositionally biased region" description="Basic and acidic residues" evidence="1">
    <location>
        <begin position="46"/>
        <end position="55"/>
    </location>
</feature>
<reference evidence="3 4" key="1">
    <citation type="journal article" date="2014" name="Genome Announc.">
        <title>Draft Genome Sequence of Kocuria palustris PEL.</title>
        <authorList>
            <person name="Sharma G."/>
            <person name="Khatri I."/>
            <person name="Subramanian S."/>
        </authorList>
    </citation>
    <scope>NUCLEOTIDE SEQUENCE [LARGE SCALE GENOMIC DNA]</scope>
    <source>
        <strain evidence="3 4">PEL</strain>
    </source>
</reference>
<comment type="caution">
    <text evidence="3">The sequence shown here is derived from an EMBL/GenBank/DDBJ whole genome shotgun (WGS) entry which is preliminary data.</text>
</comment>
<evidence type="ECO:0000256" key="1">
    <source>
        <dbReference type="SAM" id="MobiDB-lite"/>
    </source>
</evidence>
<name>M2WB48_9MICC</name>
<dbReference type="Proteomes" id="UP000009877">
    <property type="component" value="Unassembled WGS sequence"/>
</dbReference>
<keyword evidence="4" id="KW-1185">Reference proteome</keyword>
<keyword evidence="2" id="KW-0472">Membrane</keyword>
<sequence>MGLSRAQKIKKHGDSAAQAPTGRTTAARSRPAARSTGASTTTAAAQRREQLRPEPESSPSSPMMLVGVLMAVAALFLLYVNLMILPGFASAMAGGHGVPELRLLGFEAEWFRGFTDAMDDGAAEAYRSIHRSTALIAPLGMAVGWAAFVLLQSRGAALFRWVGLGVVALFTIVYLLGSSVLDRAVADPQDETLVGMASLLMNLRGALLLGMVALLVWAMLRSVRRIAGEMAQRGRQDQQA</sequence>
<feature type="region of interest" description="Disordered" evidence="1">
    <location>
        <begin position="1"/>
        <end position="60"/>
    </location>
</feature>
<feature type="compositionally biased region" description="Low complexity" evidence="1">
    <location>
        <begin position="19"/>
        <end position="45"/>
    </location>
</feature>
<organism evidence="3 4">
    <name type="scientific">Kocuria palustris PEL</name>
    <dbReference type="NCBI Taxonomy" id="1236550"/>
    <lineage>
        <taxon>Bacteria</taxon>
        <taxon>Bacillati</taxon>
        <taxon>Actinomycetota</taxon>
        <taxon>Actinomycetes</taxon>
        <taxon>Micrococcales</taxon>
        <taxon>Micrococcaceae</taxon>
        <taxon>Kocuria</taxon>
    </lineage>
</organism>